<dbReference type="Proteomes" id="UP000708208">
    <property type="component" value="Unassembled WGS sequence"/>
</dbReference>
<feature type="compositionally biased region" description="Polar residues" evidence="1">
    <location>
        <begin position="220"/>
        <end position="231"/>
    </location>
</feature>
<dbReference type="OrthoDB" id="7211176at2759"/>
<feature type="compositionally biased region" description="Basic residues" evidence="1">
    <location>
        <begin position="232"/>
        <end position="244"/>
    </location>
</feature>
<keyword evidence="2" id="KW-1133">Transmembrane helix</keyword>
<gene>
    <name evidence="3" type="ORF">AFUS01_LOCUS38217</name>
</gene>
<feature type="region of interest" description="Disordered" evidence="1">
    <location>
        <begin position="216"/>
        <end position="251"/>
    </location>
</feature>
<name>A0A8J2LBD0_9HEXA</name>
<keyword evidence="4" id="KW-1185">Reference proteome</keyword>
<evidence type="ECO:0000256" key="1">
    <source>
        <dbReference type="SAM" id="MobiDB-lite"/>
    </source>
</evidence>
<keyword evidence="2" id="KW-0812">Transmembrane</keyword>
<feature type="transmembrane region" description="Helical" evidence="2">
    <location>
        <begin position="72"/>
        <end position="92"/>
    </location>
</feature>
<sequence length="251" mass="27984">MGVNNRPLCTEAGGGCDYDHECCNGSCRNFICYSCKRHGDLCYKNSQCCSGYCTDFTCGPCKTNEQWMFSGLMAWLYIFILFIDVMAGQALYEGSMGVNNRPLCTEDGGDCEYDFDCCNASCKNLICQDCKLEGCFCFKNSQCCSGYCTDFTCGPCKIDGRWCAYNSDCCSGYCRDLTCGPCKENGSWCFLHSDCCSNLCVIGWFTCEEESPYRKIRSPSLASSRDGNSQSKLKKNRAKNRKSKCMTTSKV</sequence>
<evidence type="ECO:0000313" key="4">
    <source>
        <dbReference type="Proteomes" id="UP000708208"/>
    </source>
</evidence>
<reference evidence="3" key="1">
    <citation type="submission" date="2021-06" db="EMBL/GenBank/DDBJ databases">
        <authorList>
            <person name="Hodson N. C."/>
            <person name="Mongue J. A."/>
            <person name="Jaron S. K."/>
        </authorList>
    </citation>
    <scope>NUCLEOTIDE SEQUENCE</scope>
</reference>
<keyword evidence="2" id="KW-0472">Membrane</keyword>
<organism evidence="3 4">
    <name type="scientific">Allacma fusca</name>
    <dbReference type="NCBI Taxonomy" id="39272"/>
    <lineage>
        <taxon>Eukaryota</taxon>
        <taxon>Metazoa</taxon>
        <taxon>Ecdysozoa</taxon>
        <taxon>Arthropoda</taxon>
        <taxon>Hexapoda</taxon>
        <taxon>Collembola</taxon>
        <taxon>Symphypleona</taxon>
        <taxon>Sminthuridae</taxon>
        <taxon>Allacma</taxon>
    </lineage>
</organism>
<protein>
    <submittedName>
        <fullName evidence="3">Uncharacterized protein</fullName>
    </submittedName>
</protein>
<feature type="non-terminal residue" evidence="3">
    <location>
        <position position="1"/>
    </location>
</feature>
<evidence type="ECO:0000256" key="2">
    <source>
        <dbReference type="SAM" id="Phobius"/>
    </source>
</evidence>
<evidence type="ECO:0000313" key="3">
    <source>
        <dbReference type="EMBL" id="CAG7828277.1"/>
    </source>
</evidence>
<dbReference type="EMBL" id="CAJVCH010546929">
    <property type="protein sequence ID" value="CAG7828277.1"/>
    <property type="molecule type" value="Genomic_DNA"/>
</dbReference>
<accession>A0A8J2LBD0</accession>
<proteinExistence type="predicted"/>
<comment type="caution">
    <text evidence="3">The sequence shown here is derived from an EMBL/GenBank/DDBJ whole genome shotgun (WGS) entry which is preliminary data.</text>
</comment>
<dbReference type="AlphaFoldDB" id="A0A8J2LBD0"/>